<protein>
    <submittedName>
        <fullName evidence="1">(northern house mosquito) hypothetical protein</fullName>
    </submittedName>
</protein>
<sequence length="138" mass="15951">MCPEPGVHSAKVYRPVPRFVRPQRQVYRGEPHAELFLRGRIHRRSVHRLPVHSSKTTTGSRPITTRRSVLSVTVWHERSLSSGGRWRSLRMLRELLWQSVHLLSTGVCDKLGMFQKYGLYSEPVQGSLPGSVRPQRRM</sequence>
<reference evidence="1" key="1">
    <citation type="submission" date="2021-05" db="EMBL/GenBank/DDBJ databases">
        <authorList>
            <person name="Alioto T."/>
            <person name="Alioto T."/>
            <person name="Gomez Garrido J."/>
        </authorList>
    </citation>
    <scope>NUCLEOTIDE SEQUENCE</scope>
</reference>
<name>A0A8D8F321_CULPI</name>
<accession>A0A8D8F321</accession>
<organism evidence="1">
    <name type="scientific">Culex pipiens</name>
    <name type="common">House mosquito</name>
    <dbReference type="NCBI Taxonomy" id="7175"/>
    <lineage>
        <taxon>Eukaryota</taxon>
        <taxon>Metazoa</taxon>
        <taxon>Ecdysozoa</taxon>
        <taxon>Arthropoda</taxon>
        <taxon>Hexapoda</taxon>
        <taxon>Insecta</taxon>
        <taxon>Pterygota</taxon>
        <taxon>Neoptera</taxon>
        <taxon>Endopterygota</taxon>
        <taxon>Diptera</taxon>
        <taxon>Nematocera</taxon>
        <taxon>Culicoidea</taxon>
        <taxon>Culicidae</taxon>
        <taxon>Culicinae</taxon>
        <taxon>Culicini</taxon>
        <taxon>Culex</taxon>
        <taxon>Culex</taxon>
    </lineage>
</organism>
<dbReference type="EMBL" id="HBUE01027826">
    <property type="protein sequence ID" value="CAG6455125.1"/>
    <property type="molecule type" value="Transcribed_RNA"/>
</dbReference>
<proteinExistence type="predicted"/>
<dbReference type="EMBL" id="HBUE01027829">
    <property type="protein sequence ID" value="CAG6455133.1"/>
    <property type="molecule type" value="Transcribed_RNA"/>
</dbReference>
<dbReference type="EMBL" id="HBUE01027828">
    <property type="protein sequence ID" value="CAG6455129.1"/>
    <property type="molecule type" value="Transcribed_RNA"/>
</dbReference>
<dbReference type="AlphaFoldDB" id="A0A8D8F321"/>
<evidence type="ECO:0000313" key="1">
    <source>
        <dbReference type="EMBL" id="CAG6455129.1"/>
    </source>
</evidence>